<gene>
    <name evidence="1" type="ORF">M9H77_34145</name>
</gene>
<proteinExistence type="predicted"/>
<keyword evidence="2" id="KW-1185">Reference proteome</keyword>
<dbReference type="Proteomes" id="UP001060085">
    <property type="component" value="Linkage Group LG08"/>
</dbReference>
<organism evidence="1 2">
    <name type="scientific">Catharanthus roseus</name>
    <name type="common">Madagascar periwinkle</name>
    <name type="synonym">Vinca rosea</name>
    <dbReference type="NCBI Taxonomy" id="4058"/>
    <lineage>
        <taxon>Eukaryota</taxon>
        <taxon>Viridiplantae</taxon>
        <taxon>Streptophyta</taxon>
        <taxon>Embryophyta</taxon>
        <taxon>Tracheophyta</taxon>
        <taxon>Spermatophyta</taxon>
        <taxon>Magnoliopsida</taxon>
        <taxon>eudicotyledons</taxon>
        <taxon>Gunneridae</taxon>
        <taxon>Pentapetalae</taxon>
        <taxon>asterids</taxon>
        <taxon>lamiids</taxon>
        <taxon>Gentianales</taxon>
        <taxon>Apocynaceae</taxon>
        <taxon>Rauvolfioideae</taxon>
        <taxon>Vinceae</taxon>
        <taxon>Catharanthinae</taxon>
        <taxon>Catharanthus</taxon>
    </lineage>
</organism>
<dbReference type="EMBL" id="CM044708">
    <property type="protein sequence ID" value="KAI5648140.1"/>
    <property type="molecule type" value="Genomic_DNA"/>
</dbReference>
<accession>A0ACB9ZKN1</accession>
<evidence type="ECO:0000313" key="1">
    <source>
        <dbReference type="EMBL" id="KAI5648140.1"/>
    </source>
</evidence>
<evidence type="ECO:0000313" key="2">
    <source>
        <dbReference type="Proteomes" id="UP001060085"/>
    </source>
</evidence>
<reference evidence="2" key="1">
    <citation type="journal article" date="2023" name="Nat. Plants">
        <title>Single-cell RNA sequencing provides a high-resolution roadmap for understanding the multicellular compartmentation of specialized metabolism.</title>
        <authorList>
            <person name="Sun S."/>
            <person name="Shen X."/>
            <person name="Li Y."/>
            <person name="Li Y."/>
            <person name="Wang S."/>
            <person name="Li R."/>
            <person name="Zhang H."/>
            <person name="Shen G."/>
            <person name="Guo B."/>
            <person name="Wei J."/>
            <person name="Xu J."/>
            <person name="St-Pierre B."/>
            <person name="Chen S."/>
            <person name="Sun C."/>
        </authorList>
    </citation>
    <scope>NUCLEOTIDE SEQUENCE [LARGE SCALE GENOMIC DNA]</scope>
</reference>
<sequence>MENRKHWIVFLTGNFHGIRANCLKSLIMSHDNIGNVDNDMVEESHVRRIKKDGTILATPPAPASEQTEEHLFPNSIVHIARRSDTTSPAASSWWDIRSGGCGVHLNPVPVAGLCQRATAEDGAAGAASTRDGRRTTAGPTQLQSGVEWQRQKLPAAAPVSLRKKTTSGRDGRRTTAGPIQLQSGVEWQRQKLPAATPVSLRKKTTSGRAIITGRATVMDRTVFQI</sequence>
<name>A0ACB9ZKN1_CATRO</name>
<protein>
    <submittedName>
        <fullName evidence="1">Uncharacterized protein</fullName>
    </submittedName>
</protein>
<comment type="caution">
    <text evidence="1">The sequence shown here is derived from an EMBL/GenBank/DDBJ whole genome shotgun (WGS) entry which is preliminary data.</text>
</comment>